<name>A0A4U0Y4U2_9PEZI</name>
<accession>A0A4U0Y4U2</accession>
<proteinExistence type="predicted"/>
<comment type="caution">
    <text evidence="2">The sequence shown here is derived from an EMBL/GenBank/DDBJ whole genome shotgun (WGS) entry which is preliminary data.</text>
</comment>
<feature type="region of interest" description="Disordered" evidence="1">
    <location>
        <begin position="86"/>
        <end position="121"/>
    </location>
</feature>
<organism evidence="2 3">
    <name type="scientific">Friedmanniomyces simplex</name>
    <dbReference type="NCBI Taxonomy" id="329884"/>
    <lineage>
        <taxon>Eukaryota</taxon>
        <taxon>Fungi</taxon>
        <taxon>Dikarya</taxon>
        <taxon>Ascomycota</taxon>
        <taxon>Pezizomycotina</taxon>
        <taxon>Dothideomycetes</taxon>
        <taxon>Dothideomycetidae</taxon>
        <taxon>Mycosphaerellales</taxon>
        <taxon>Teratosphaeriaceae</taxon>
        <taxon>Friedmanniomyces</taxon>
    </lineage>
</organism>
<feature type="compositionally biased region" description="Basic and acidic residues" evidence="1">
    <location>
        <begin position="264"/>
        <end position="283"/>
    </location>
</feature>
<gene>
    <name evidence="2" type="ORF">B0A55_02960</name>
</gene>
<evidence type="ECO:0000256" key="1">
    <source>
        <dbReference type="SAM" id="MobiDB-lite"/>
    </source>
</evidence>
<reference evidence="2 3" key="1">
    <citation type="submission" date="2017-03" db="EMBL/GenBank/DDBJ databases">
        <title>Genomes of endolithic fungi from Antarctica.</title>
        <authorList>
            <person name="Coleine C."/>
            <person name="Masonjones S."/>
            <person name="Stajich J.E."/>
        </authorList>
    </citation>
    <scope>NUCLEOTIDE SEQUENCE [LARGE SCALE GENOMIC DNA]</scope>
    <source>
        <strain evidence="2 3">CCFEE 5184</strain>
    </source>
</reference>
<evidence type="ECO:0000313" key="3">
    <source>
        <dbReference type="Proteomes" id="UP000309340"/>
    </source>
</evidence>
<feature type="compositionally biased region" description="Low complexity" evidence="1">
    <location>
        <begin position="92"/>
        <end position="101"/>
    </location>
</feature>
<evidence type="ECO:0000313" key="2">
    <source>
        <dbReference type="EMBL" id="TKA83253.1"/>
    </source>
</evidence>
<dbReference type="OrthoDB" id="3926894at2759"/>
<dbReference type="Proteomes" id="UP000309340">
    <property type="component" value="Unassembled WGS sequence"/>
</dbReference>
<keyword evidence="3" id="KW-1185">Reference proteome</keyword>
<dbReference type="AlphaFoldDB" id="A0A4U0Y4U2"/>
<protein>
    <submittedName>
        <fullName evidence="2">Uncharacterized protein</fullName>
    </submittedName>
</protein>
<feature type="region of interest" description="Disordered" evidence="1">
    <location>
        <begin position="254"/>
        <end position="283"/>
    </location>
</feature>
<sequence length="283" mass="31008">MYTLTRRRDLPTGTYEGVGATPDTVKTKMSKKATAMLGKVKAWFKKSNTTVSDLQDSDINNALTNNNAEGPLHDVESVMVRRPRGIERSEQLLTGSLSSHGSTDEEDENQPRPNSPLRWVDMTVPSPAYAKFCKEREERHANFQACLDHASLEDLAEFEVGLFDDGLLQEHQRVLALRGKQAEESVEKGSVTAGEEVKGDGATIFAGKGVEAKHTVVEDPEDLKIAGVQGGQLREHQGGLELEEEQAVTAVKDHLQADGTNGAEAERKPEDMIREEGRGDESV</sequence>
<dbReference type="EMBL" id="NAJQ01000013">
    <property type="protein sequence ID" value="TKA83253.1"/>
    <property type="molecule type" value="Genomic_DNA"/>
</dbReference>